<accession>A0A410Q875</accession>
<name>A0A410Q875_9FIRM</name>
<reference evidence="4" key="1">
    <citation type="submission" date="2019-01" db="EMBL/GenBank/DDBJ databases">
        <title>Draft genomes of a novel of Sporanaerobacter strains.</title>
        <authorList>
            <person name="Ma S."/>
        </authorList>
    </citation>
    <scope>NUCLEOTIDE SEQUENCE [LARGE SCALE GENOMIC DNA]</scope>
    <source>
        <strain evidence="4">NJN-17</strain>
    </source>
</reference>
<organism evidence="3 4">
    <name type="scientific">Acidilutibacter cellobiosedens</name>
    <dbReference type="NCBI Taxonomy" id="2507161"/>
    <lineage>
        <taxon>Bacteria</taxon>
        <taxon>Bacillati</taxon>
        <taxon>Bacillota</taxon>
        <taxon>Tissierellia</taxon>
        <taxon>Tissierellales</taxon>
        <taxon>Acidilutibacteraceae</taxon>
        <taxon>Acidilutibacter</taxon>
    </lineage>
</organism>
<evidence type="ECO:0000313" key="3">
    <source>
        <dbReference type="EMBL" id="QAT60173.1"/>
    </source>
</evidence>
<evidence type="ECO:0000259" key="2">
    <source>
        <dbReference type="Pfam" id="PF20229"/>
    </source>
</evidence>
<protein>
    <submittedName>
        <fullName evidence="3">Chromate resistance protein ChrB</fullName>
    </submittedName>
</protein>
<dbReference type="AlphaFoldDB" id="A0A410Q875"/>
<proteinExistence type="predicted"/>
<dbReference type="InterPro" id="IPR046858">
    <property type="entry name" value="ChrB_N"/>
</dbReference>
<feature type="coiled-coil region" evidence="1">
    <location>
        <begin position="95"/>
        <end position="126"/>
    </location>
</feature>
<keyword evidence="4" id="KW-1185">Reference proteome</keyword>
<feature type="domain" description="ChrB N-terminal" evidence="2">
    <location>
        <begin position="21"/>
        <end position="177"/>
    </location>
</feature>
<dbReference type="Proteomes" id="UP000287969">
    <property type="component" value="Chromosome"/>
</dbReference>
<dbReference type="EMBL" id="CP035282">
    <property type="protein sequence ID" value="QAT60173.1"/>
    <property type="molecule type" value="Genomic_DNA"/>
</dbReference>
<gene>
    <name evidence="3" type="ORF">EQM13_00585</name>
</gene>
<dbReference type="KEGG" id="spoa:EQM13_00585"/>
<dbReference type="OrthoDB" id="9784302at2"/>
<dbReference type="Pfam" id="PF20229">
    <property type="entry name" value="ChrB_N"/>
    <property type="match status" value="1"/>
</dbReference>
<keyword evidence="1" id="KW-0175">Coiled coil</keyword>
<evidence type="ECO:0000313" key="4">
    <source>
        <dbReference type="Proteomes" id="UP000287969"/>
    </source>
</evidence>
<evidence type="ECO:0000256" key="1">
    <source>
        <dbReference type="SAM" id="Coils"/>
    </source>
</evidence>
<sequence>MKHQEWLTINYMLPKEPSRVRVSIWRKLKKSGAVILSQSVWVLPMSKDNEVFMEDISNEILKNGGEAYLMKMAPHDEGTSERIIATFDRARDEEYREFLEQCDDLLHELEKESERRKFTFAELEENETELQKLVDWYQKITQRDFHGASLRSSVDGKLEECRARLDVFIAEVYRQNDESLNSEGKP</sequence>
<dbReference type="RefSeq" id="WP_071140580.1">
    <property type="nucleotide sequence ID" value="NZ_CP035282.1"/>
</dbReference>